<proteinExistence type="predicted"/>
<organism evidence="1 2">
    <name type="scientific">Eumeta variegata</name>
    <name type="common">Bagworm moth</name>
    <name type="synonym">Eumeta japonica</name>
    <dbReference type="NCBI Taxonomy" id="151549"/>
    <lineage>
        <taxon>Eukaryota</taxon>
        <taxon>Metazoa</taxon>
        <taxon>Ecdysozoa</taxon>
        <taxon>Arthropoda</taxon>
        <taxon>Hexapoda</taxon>
        <taxon>Insecta</taxon>
        <taxon>Pterygota</taxon>
        <taxon>Neoptera</taxon>
        <taxon>Endopterygota</taxon>
        <taxon>Lepidoptera</taxon>
        <taxon>Glossata</taxon>
        <taxon>Ditrysia</taxon>
        <taxon>Tineoidea</taxon>
        <taxon>Psychidae</taxon>
        <taxon>Oiketicinae</taxon>
        <taxon>Eumeta</taxon>
    </lineage>
</organism>
<evidence type="ECO:0000313" key="1">
    <source>
        <dbReference type="EMBL" id="GBP26779.1"/>
    </source>
</evidence>
<protein>
    <submittedName>
        <fullName evidence="1">Uncharacterized protein</fullName>
    </submittedName>
</protein>
<dbReference type="Proteomes" id="UP000299102">
    <property type="component" value="Unassembled WGS sequence"/>
</dbReference>
<name>A0A4C1UKD6_EUMVA</name>
<accession>A0A4C1UKD6</accession>
<gene>
    <name evidence="1" type="ORF">EVAR_81144_1</name>
</gene>
<dbReference type="EMBL" id="BGZK01000185">
    <property type="protein sequence ID" value="GBP26779.1"/>
    <property type="molecule type" value="Genomic_DNA"/>
</dbReference>
<keyword evidence="2" id="KW-1185">Reference proteome</keyword>
<reference evidence="1 2" key="1">
    <citation type="journal article" date="2019" name="Commun. Biol.">
        <title>The bagworm genome reveals a unique fibroin gene that provides high tensile strength.</title>
        <authorList>
            <person name="Kono N."/>
            <person name="Nakamura H."/>
            <person name="Ohtoshi R."/>
            <person name="Tomita M."/>
            <person name="Numata K."/>
            <person name="Arakawa K."/>
        </authorList>
    </citation>
    <scope>NUCLEOTIDE SEQUENCE [LARGE SCALE GENOMIC DNA]</scope>
</reference>
<dbReference type="AlphaFoldDB" id="A0A4C1UKD6"/>
<sequence>MYFYYLTTPLVDGEDLKETHNSRKAKTYLHHMEPLQTMRSQLVTLGTNCKIWMYVKHVLWLFLVGRDAGSELRAADRSVEWERDGRFGGPLSSGDSSLRYERYTFQSDSQPQPNLRRCHVKRNR</sequence>
<evidence type="ECO:0000313" key="2">
    <source>
        <dbReference type="Proteomes" id="UP000299102"/>
    </source>
</evidence>
<comment type="caution">
    <text evidence="1">The sequence shown here is derived from an EMBL/GenBank/DDBJ whole genome shotgun (WGS) entry which is preliminary data.</text>
</comment>